<evidence type="ECO:0000313" key="1">
    <source>
        <dbReference type="EMBL" id="KAK4806816.1"/>
    </source>
</evidence>
<proteinExistence type="predicted"/>
<protein>
    <submittedName>
        <fullName evidence="1">Uncharacterized protein</fullName>
    </submittedName>
</protein>
<dbReference type="EMBL" id="JAUNZN010000033">
    <property type="protein sequence ID" value="KAK4806816.1"/>
    <property type="molecule type" value="Genomic_DNA"/>
</dbReference>
<name>A0AAN7MLV3_MYCAM</name>
<keyword evidence="2" id="KW-1185">Reference proteome</keyword>
<reference evidence="1 2" key="1">
    <citation type="journal article" date="2023" name="J. Hered.">
        <title>Chromosome-level genome of the wood stork (Mycteria americana) provides insight into avian chromosome evolution.</title>
        <authorList>
            <person name="Flamio R. Jr."/>
            <person name="Ramstad K.M."/>
        </authorList>
    </citation>
    <scope>NUCLEOTIDE SEQUENCE [LARGE SCALE GENOMIC DNA]</scope>
    <source>
        <strain evidence="1">JAX WOST 10</strain>
    </source>
</reference>
<sequence>MVEVGRDLWRLSCTTPLLKQGYLEPVAQDHVQTAFEYLQGGRLHNLSGQPFPVLSHPHSQKVFPDVQTEPPVFHFVPTASCPAKQSRLSPPLLICEVLQSLNHFHGPSLDSLQYVHVSLVLRSPELDTGLQDTCPWFHCLCISFLHFSFTRRSLLSQAGLLPSLPDFLHMGIERSSALRKMSLKSCQLCSAPLSLRAVSQEGPDSTLHLARSSQGCEFHQGMITAAQAATSLDLSN</sequence>
<accession>A0AAN7MLV3</accession>
<dbReference type="Proteomes" id="UP001333110">
    <property type="component" value="Unassembled WGS sequence"/>
</dbReference>
<evidence type="ECO:0000313" key="2">
    <source>
        <dbReference type="Proteomes" id="UP001333110"/>
    </source>
</evidence>
<gene>
    <name evidence="1" type="ORF">QYF61_005612</name>
</gene>
<organism evidence="1 2">
    <name type="scientific">Mycteria americana</name>
    <name type="common">Wood stork</name>
    <dbReference type="NCBI Taxonomy" id="33587"/>
    <lineage>
        <taxon>Eukaryota</taxon>
        <taxon>Metazoa</taxon>
        <taxon>Chordata</taxon>
        <taxon>Craniata</taxon>
        <taxon>Vertebrata</taxon>
        <taxon>Euteleostomi</taxon>
        <taxon>Archelosauria</taxon>
        <taxon>Archosauria</taxon>
        <taxon>Dinosauria</taxon>
        <taxon>Saurischia</taxon>
        <taxon>Theropoda</taxon>
        <taxon>Coelurosauria</taxon>
        <taxon>Aves</taxon>
        <taxon>Neognathae</taxon>
        <taxon>Neoaves</taxon>
        <taxon>Aequornithes</taxon>
        <taxon>Ciconiiformes</taxon>
        <taxon>Ciconiidae</taxon>
        <taxon>Mycteria</taxon>
    </lineage>
</organism>
<dbReference type="AlphaFoldDB" id="A0AAN7MLV3"/>
<comment type="caution">
    <text evidence="1">The sequence shown here is derived from an EMBL/GenBank/DDBJ whole genome shotgun (WGS) entry which is preliminary data.</text>
</comment>